<evidence type="ECO:0000256" key="4">
    <source>
        <dbReference type="ARBA" id="ARBA00022598"/>
    </source>
</evidence>
<dbReference type="InterPro" id="IPR042099">
    <property type="entry name" value="ANL_N_sf"/>
</dbReference>
<dbReference type="Pfam" id="PF00975">
    <property type="entry name" value="Thioesterase"/>
    <property type="match status" value="1"/>
</dbReference>
<reference evidence="8 9" key="1">
    <citation type="journal article" date="2013" name="Int. J. Syst. Evol. Microbiol.">
        <title>Roseomonas aerophila sp. nov., isolated from air.</title>
        <authorList>
            <person name="Kim S.J."/>
            <person name="Weon H.Y."/>
            <person name="Ahn J.H."/>
            <person name="Hong S.B."/>
            <person name="Seok S.J."/>
            <person name="Whang K.S."/>
            <person name="Kwon S.W."/>
        </authorList>
    </citation>
    <scope>NUCLEOTIDE SEQUENCE [LARGE SCALE GENOMIC DNA]</scope>
    <source>
        <strain evidence="8 9">NBRC 108923</strain>
    </source>
</reference>
<sequence>MPDGLNTQALPLPKDPVAQLAPIFNPDPARFAVSQLAAFQKFCAVRTGLCFETYASFDDFAVQQSQLFWQLFLEWCDLPWSGNSNPAWQGQGIADACFFPDVRLNFAECVLGGGRHKTDDDIALISCKADGSSVSTSWAELRSRVTEVALALHVRGLRAGDRVGAVFRNDDMAIITCLAIAALGASLSTSAPEMGVEAIVSRFARLKPDLIISHGSSGDDPELPLRVHHVAAEVAPRLGMILLGRASVPLPAEAPAVLLLSDIPWASVKGRAWARFDFNQPLFILFSSGTTGAPKCIVHGAGGTLIEHLKEHRLHCDLGGRDRLFFFTSTAWMMWNWQLSALAAGTTLVLYDGAVTGPETLWRIVEEHRVTVFGTSPPYLKLCADHGYVPARQTDLASLRAILSTGSILRDEQFDWVASQVKPVPLQSVSGGTDIIGCFVLGHPGLPVFRGEAQCRSLGLDVRAMLKDGSSAATEGELICANPFPSRPVGFLNDPDGKAFRAAYFAENPGVWTHGDLISVSPHGGFRMRGRSDGILNVRGIRIGPAEIYAALSGIDGIKDALAVEQVLPDGASRIVLLVVLQDATLLDDVLSRAIRRQIGERTSPAHVPAVLAQVSDLPTTHSGKRSERAASDAVNGRAIANRAALRNPEILEELANHSALQAPLGIVAGQTTDPAASVTERLCGIWRRLFGFNAVSAEDDFFLLGGDSIMAISLFAAIEAEFGQDLPMSVLFHARTVAELAQLIEAGGTERNVSLVRVSDGAGRPVFAVHGMSGTVVEQRQFLGHLGALSGRPVYALQAYGLDQDKLPHRDIPAMAAHYIAALREVQPHGPYALCGYSFGGLVVYDMARQLAEAGERMDMLALLDSGFHPRNLSLRDWLRFRLGRFAVYRDAMAGMNTRERRAYLRQELANIGNSIRVAAGLTPSRNTVATAETERPLPPPLDRVRAGCELAYASYRPQPFPGPVILFHAERRDPRTCDSLPLWQRLSSQLKIVGVAGSHHELVVGSYAQDLARHVAAYLGLHATQER</sequence>
<dbReference type="Gene3D" id="3.30.300.30">
    <property type="match status" value="1"/>
</dbReference>
<comment type="caution">
    <text evidence="8">The sequence shown here is derived from an EMBL/GenBank/DDBJ whole genome shotgun (WGS) entry which is preliminary data.</text>
</comment>
<dbReference type="PROSITE" id="PS50075">
    <property type="entry name" value="CARRIER"/>
    <property type="match status" value="1"/>
</dbReference>
<dbReference type="InterPro" id="IPR020845">
    <property type="entry name" value="AMP-binding_CS"/>
</dbReference>
<dbReference type="InterPro" id="IPR036736">
    <property type="entry name" value="ACP-like_sf"/>
</dbReference>
<keyword evidence="4 8" id="KW-0436">Ligase</keyword>
<keyword evidence="6" id="KW-0067">ATP-binding</keyword>
<name>A0ABR7RJ60_9PROT</name>
<keyword evidence="3" id="KW-0597">Phosphoprotein</keyword>
<dbReference type="PANTHER" id="PTHR42921:SF1">
    <property type="entry name" value="ACETOACETYL-COA SYNTHETASE"/>
    <property type="match status" value="1"/>
</dbReference>
<accession>A0ABR7RJ60</accession>
<evidence type="ECO:0000313" key="9">
    <source>
        <dbReference type="Proteomes" id="UP000626026"/>
    </source>
</evidence>
<dbReference type="GO" id="GO:0030729">
    <property type="term" value="F:acetoacetate-CoA ligase activity"/>
    <property type="evidence" value="ECO:0007669"/>
    <property type="project" value="UniProtKB-EC"/>
</dbReference>
<evidence type="ECO:0000256" key="6">
    <source>
        <dbReference type="ARBA" id="ARBA00022840"/>
    </source>
</evidence>
<evidence type="ECO:0000313" key="8">
    <source>
        <dbReference type="EMBL" id="MBC9206155.1"/>
    </source>
</evidence>
<dbReference type="SUPFAM" id="SSF56801">
    <property type="entry name" value="Acetyl-CoA synthetase-like"/>
    <property type="match status" value="1"/>
</dbReference>
<gene>
    <name evidence="8" type="ORF">IBL26_04850</name>
</gene>
<dbReference type="InterPro" id="IPR029058">
    <property type="entry name" value="AB_hydrolase_fold"/>
</dbReference>
<dbReference type="NCBIfam" id="NF002937">
    <property type="entry name" value="PRK03584.1"/>
    <property type="match status" value="1"/>
</dbReference>
<evidence type="ECO:0000256" key="3">
    <source>
        <dbReference type="ARBA" id="ARBA00022553"/>
    </source>
</evidence>
<keyword evidence="2" id="KW-0596">Phosphopantetheine</keyword>
<dbReference type="SMART" id="SM00823">
    <property type="entry name" value="PKS_PP"/>
    <property type="match status" value="1"/>
</dbReference>
<dbReference type="InterPro" id="IPR009081">
    <property type="entry name" value="PP-bd_ACP"/>
</dbReference>
<evidence type="ECO:0000256" key="1">
    <source>
        <dbReference type="ARBA" id="ARBA00006432"/>
    </source>
</evidence>
<evidence type="ECO:0000256" key="2">
    <source>
        <dbReference type="ARBA" id="ARBA00022450"/>
    </source>
</evidence>
<dbReference type="PROSITE" id="PS50231">
    <property type="entry name" value="RICIN_B_LECTIN"/>
    <property type="match status" value="1"/>
</dbReference>
<dbReference type="EMBL" id="JACTVA010000005">
    <property type="protein sequence ID" value="MBC9206155.1"/>
    <property type="molecule type" value="Genomic_DNA"/>
</dbReference>
<dbReference type="InterPro" id="IPR000873">
    <property type="entry name" value="AMP-dep_synth/lig_dom"/>
</dbReference>
<dbReference type="InterPro" id="IPR045851">
    <property type="entry name" value="AMP-bd_C_sf"/>
</dbReference>
<dbReference type="InterPro" id="IPR020806">
    <property type="entry name" value="PKS_PP-bd"/>
</dbReference>
<keyword evidence="9" id="KW-1185">Reference proteome</keyword>
<dbReference type="Proteomes" id="UP000626026">
    <property type="component" value="Unassembled WGS sequence"/>
</dbReference>
<feature type="domain" description="Carrier" evidence="7">
    <location>
        <begin position="674"/>
        <end position="749"/>
    </location>
</feature>
<dbReference type="SUPFAM" id="SSF53474">
    <property type="entry name" value="alpha/beta-Hydrolases"/>
    <property type="match status" value="1"/>
</dbReference>
<evidence type="ECO:0000256" key="5">
    <source>
        <dbReference type="ARBA" id="ARBA00022741"/>
    </source>
</evidence>
<dbReference type="PROSITE" id="PS00455">
    <property type="entry name" value="AMP_BINDING"/>
    <property type="match status" value="1"/>
</dbReference>
<organism evidence="8 9">
    <name type="scientific">Teichococcus aerophilus</name>
    <dbReference type="NCBI Taxonomy" id="1224513"/>
    <lineage>
        <taxon>Bacteria</taxon>
        <taxon>Pseudomonadati</taxon>
        <taxon>Pseudomonadota</taxon>
        <taxon>Alphaproteobacteria</taxon>
        <taxon>Acetobacterales</taxon>
        <taxon>Roseomonadaceae</taxon>
        <taxon>Roseomonas</taxon>
    </lineage>
</organism>
<dbReference type="InterPro" id="IPR001031">
    <property type="entry name" value="Thioesterase"/>
</dbReference>
<dbReference type="Pfam" id="PF00550">
    <property type="entry name" value="PP-binding"/>
    <property type="match status" value="1"/>
</dbReference>
<dbReference type="EC" id="6.2.1.16" evidence="8"/>
<dbReference type="RefSeq" id="WP_187783332.1">
    <property type="nucleotide sequence ID" value="NZ_JACTVA010000005.1"/>
</dbReference>
<proteinExistence type="inferred from homology"/>
<dbReference type="InterPro" id="IPR005914">
    <property type="entry name" value="Acac_CoA_synth"/>
</dbReference>
<keyword evidence="5" id="KW-0547">Nucleotide-binding</keyword>
<evidence type="ECO:0000259" key="7">
    <source>
        <dbReference type="PROSITE" id="PS50075"/>
    </source>
</evidence>
<dbReference type="Pfam" id="PF00501">
    <property type="entry name" value="AMP-binding"/>
    <property type="match status" value="1"/>
</dbReference>
<dbReference type="NCBIfam" id="TIGR01217">
    <property type="entry name" value="ac_ac_CoA_syn"/>
    <property type="match status" value="1"/>
</dbReference>
<dbReference type="PANTHER" id="PTHR42921">
    <property type="entry name" value="ACETOACETYL-COA SYNTHETASE"/>
    <property type="match status" value="1"/>
</dbReference>
<dbReference type="SUPFAM" id="SSF47336">
    <property type="entry name" value="ACP-like"/>
    <property type="match status" value="1"/>
</dbReference>
<dbReference type="Gene3D" id="1.10.1200.10">
    <property type="entry name" value="ACP-like"/>
    <property type="match status" value="1"/>
</dbReference>
<dbReference type="Gene3D" id="3.40.50.12780">
    <property type="entry name" value="N-terminal domain of ligase-like"/>
    <property type="match status" value="1"/>
</dbReference>
<comment type="similarity">
    <text evidence="1">Belongs to the ATP-dependent AMP-binding enzyme family.</text>
</comment>
<protein>
    <submittedName>
        <fullName evidence="8">Acetoacetate--CoA ligase</fullName>
        <ecNumber evidence="8">6.2.1.16</ecNumber>
    </submittedName>
</protein>
<dbReference type="Gene3D" id="3.40.50.1820">
    <property type="entry name" value="alpha/beta hydrolase"/>
    <property type="match status" value="1"/>
</dbReference>